<dbReference type="PANTHER" id="PTHR43029">
    <property type="entry name" value="AMMONIUM TRANSPORTER MEP2"/>
    <property type="match status" value="1"/>
</dbReference>
<dbReference type="PANTHER" id="PTHR43029:SF3">
    <property type="entry name" value="AMMONIUM TRANSPORTER 3"/>
    <property type="match status" value="1"/>
</dbReference>
<keyword evidence="5 8" id="KW-1133">Transmembrane helix</keyword>
<dbReference type="NCBIfam" id="TIGR00836">
    <property type="entry name" value="amt"/>
    <property type="match status" value="1"/>
</dbReference>
<feature type="transmembrane region" description="Helical" evidence="8">
    <location>
        <begin position="122"/>
        <end position="142"/>
    </location>
</feature>
<comment type="similarity">
    <text evidence="2 8">Belongs to the ammonia transporter channel (TC 1.A.11.2) family.</text>
</comment>
<feature type="transmembrane region" description="Helical" evidence="8">
    <location>
        <begin position="399"/>
        <end position="417"/>
    </location>
</feature>
<dbReference type="InterPro" id="IPR001905">
    <property type="entry name" value="Ammonium_transpt"/>
</dbReference>
<evidence type="ECO:0000256" key="7">
    <source>
        <dbReference type="ARBA" id="ARBA00023177"/>
    </source>
</evidence>
<feature type="transmembrane region" description="Helical" evidence="8">
    <location>
        <begin position="190"/>
        <end position="208"/>
    </location>
</feature>
<dbReference type="FunFam" id="1.10.3430.10:FF:000011">
    <property type="entry name" value="Ammonium transporter"/>
    <property type="match status" value="1"/>
</dbReference>
<proteinExistence type="inferred from homology"/>
<dbReference type="PRINTS" id="PR00342">
    <property type="entry name" value="RHESUSRHD"/>
</dbReference>
<protein>
    <recommendedName>
        <fullName evidence="8">Ammonium transporter</fullName>
    </recommendedName>
</protein>
<feature type="domain" description="Ammonium transporter AmtB-like" evidence="9">
    <location>
        <begin position="33"/>
        <end position="440"/>
    </location>
</feature>
<dbReference type="PROSITE" id="PS01219">
    <property type="entry name" value="AMMONIUM_TRANSP"/>
    <property type="match status" value="1"/>
</dbReference>
<dbReference type="AlphaFoldDB" id="A0A9P5KUA0"/>
<evidence type="ECO:0000256" key="6">
    <source>
        <dbReference type="ARBA" id="ARBA00023136"/>
    </source>
</evidence>
<dbReference type="Proteomes" id="UP000750522">
    <property type="component" value="Unassembled WGS sequence"/>
</dbReference>
<reference evidence="10" key="1">
    <citation type="journal article" date="2020" name="Front. Microbiol.">
        <title>Phenotypic and Genetic Characterization of the Cheese Ripening Yeast Geotrichum candidum.</title>
        <authorList>
            <person name="Perkins V."/>
            <person name="Vignola S."/>
            <person name="Lessard M.H."/>
            <person name="Plante P.L."/>
            <person name="Corbeil J."/>
            <person name="Dugat-Bony E."/>
            <person name="Frenette M."/>
            <person name="Labrie S."/>
        </authorList>
    </citation>
    <scope>NUCLEOTIDE SEQUENCE</scope>
    <source>
        <strain evidence="10">LMA-70</strain>
    </source>
</reference>
<evidence type="ECO:0000313" key="10">
    <source>
        <dbReference type="EMBL" id="KAF5101094.1"/>
    </source>
</evidence>
<reference evidence="10" key="2">
    <citation type="submission" date="2020-01" db="EMBL/GenBank/DDBJ databases">
        <authorList>
            <person name="Perkins V."/>
            <person name="Lessard M.-H."/>
            <person name="Dugat-Bony E."/>
            <person name="Frenette M."/>
            <person name="Labrie S."/>
        </authorList>
    </citation>
    <scope>NUCLEOTIDE SEQUENCE</scope>
    <source>
        <strain evidence="10">LMA-70</strain>
    </source>
</reference>
<feature type="transmembrane region" description="Helical" evidence="8">
    <location>
        <begin position="287"/>
        <end position="307"/>
    </location>
</feature>
<dbReference type="InterPro" id="IPR002229">
    <property type="entry name" value="RhesusRHD"/>
</dbReference>
<sequence length="482" mass="52072">MNNLHSLLRKRQGEAVPEVDAALSTMNLADTTFILLCTFLVFIITPGIGMFYGGMLRRKNILTILFQTYAITAVITIQWYLMGYSLATSPTGGVFYGNFRYGALQNMNEEPMLQGDGTIPEMLYWAFSCFFPVCTVQIFVGAIAERGRLLPSLVVGFIWVTIVYCPLAYWSWGGDGWLAELGSLDFAGGGPVHIASGVAALSYSLFIGKRKDLVDIDGKKKLPKFRPKDPFMVFLGATLIWFGWLAFNSGTLIAVNVRTAYILTNTHLAACVGVTVWITLDRVLTGRFSIVGACEGAIAGLVAITPSCGYVEPWAAFICAAITAAVCRLSHNFNNWVGIDDTIEAFNLHGLGGIVGGILLAFFASPRVSSLDGSDPIDGGWVAHHWIQLGYQLADICSVTAWSFVLTYVICFCVNFIPGLHLRVSPEEEEAGMDLLEIHEIGGVYDEEPGFPQIYGQDSGAGTAVGGSIANSATGVDSAQKV</sequence>
<keyword evidence="4 8" id="KW-0812">Transmembrane</keyword>
<evidence type="ECO:0000256" key="2">
    <source>
        <dbReference type="ARBA" id="ARBA00005887"/>
    </source>
</evidence>
<evidence type="ECO:0000256" key="5">
    <source>
        <dbReference type="ARBA" id="ARBA00022989"/>
    </source>
</evidence>
<feature type="transmembrane region" description="Helical" evidence="8">
    <location>
        <begin position="61"/>
        <end position="81"/>
    </location>
</feature>
<evidence type="ECO:0000256" key="8">
    <source>
        <dbReference type="RuleBase" id="RU362002"/>
    </source>
</evidence>
<comment type="caution">
    <text evidence="10">The sequence shown here is derived from an EMBL/GenBank/DDBJ whole genome shotgun (WGS) entry which is preliminary data.</text>
</comment>
<keyword evidence="6 8" id="KW-0472">Membrane</keyword>
<gene>
    <name evidence="10" type="ORF">DV451_002280</name>
</gene>
<dbReference type="GO" id="GO:0008519">
    <property type="term" value="F:ammonium channel activity"/>
    <property type="evidence" value="ECO:0007669"/>
    <property type="project" value="InterPro"/>
</dbReference>
<evidence type="ECO:0000259" key="9">
    <source>
        <dbReference type="Pfam" id="PF00909"/>
    </source>
</evidence>
<organism evidence="10 11">
    <name type="scientific">Geotrichum candidum</name>
    <name type="common">Oospora lactis</name>
    <name type="synonym">Dipodascus geotrichum</name>
    <dbReference type="NCBI Taxonomy" id="1173061"/>
    <lineage>
        <taxon>Eukaryota</taxon>
        <taxon>Fungi</taxon>
        <taxon>Dikarya</taxon>
        <taxon>Ascomycota</taxon>
        <taxon>Saccharomycotina</taxon>
        <taxon>Dipodascomycetes</taxon>
        <taxon>Dipodascales</taxon>
        <taxon>Dipodascaceae</taxon>
        <taxon>Geotrichum</taxon>
    </lineage>
</organism>
<evidence type="ECO:0000256" key="1">
    <source>
        <dbReference type="ARBA" id="ARBA00004141"/>
    </source>
</evidence>
<comment type="subcellular location">
    <subcellularLocation>
        <location evidence="8">Cell membrane</location>
        <topology evidence="8">Multi-pass membrane protein</topology>
    </subcellularLocation>
    <subcellularLocation>
        <location evidence="1">Membrane</location>
        <topology evidence="1">Multi-pass membrane protein</topology>
    </subcellularLocation>
</comment>
<feature type="transmembrane region" description="Helical" evidence="8">
    <location>
        <begin position="229"/>
        <end position="247"/>
    </location>
</feature>
<feature type="transmembrane region" description="Helical" evidence="8">
    <location>
        <begin position="149"/>
        <end position="170"/>
    </location>
</feature>
<dbReference type="InterPro" id="IPR029020">
    <property type="entry name" value="Ammonium/urea_transptr"/>
</dbReference>
<dbReference type="Gene3D" id="1.10.3430.10">
    <property type="entry name" value="Ammonium transporter AmtB like domains"/>
    <property type="match status" value="1"/>
</dbReference>
<dbReference type="InterPro" id="IPR024041">
    <property type="entry name" value="NH4_transpt_AmtB-like_dom"/>
</dbReference>
<dbReference type="GO" id="GO:0005886">
    <property type="term" value="C:plasma membrane"/>
    <property type="evidence" value="ECO:0007669"/>
    <property type="project" value="UniProtKB-SubCell"/>
</dbReference>
<keyword evidence="3 8" id="KW-0813">Transport</keyword>
<evidence type="ECO:0000313" key="11">
    <source>
        <dbReference type="Proteomes" id="UP000750522"/>
    </source>
</evidence>
<dbReference type="Pfam" id="PF00909">
    <property type="entry name" value="Ammonium_transp"/>
    <property type="match status" value="1"/>
</dbReference>
<feature type="transmembrane region" description="Helical" evidence="8">
    <location>
        <begin position="345"/>
        <end position="364"/>
    </location>
</feature>
<accession>A0A9P5KUA0</accession>
<feature type="transmembrane region" description="Helical" evidence="8">
    <location>
        <begin position="259"/>
        <end position="280"/>
    </location>
</feature>
<evidence type="ECO:0000256" key="4">
    <source>
        <dbReference type="ARBA" id="ARBA00022692"/>
    </source>
</evidence>
<dbReference type="EMBL" id="QQZK01000040">
    <property type="protein sequence ID" value="KAF5101094.1"/>
    <property type="molecule type" value="Genomic_DNA"/>
</dbReference>
<dbReference type="InterPro" id="IPR018047">
    <property type="entry name" value="Ammonium_transpt_CS"/>
</dbReference>
<dbReference type="SUPFAM" id="SSF111352">
    <property type="entry name" value="Ammonium transporter"/>
    <property type="match status" value="1"/>
</dbReference>
<feature type="transmembrane region" description="Helical" evidence="8">
    <location>
        <begin position="33"/>
        <end position="54"/>
    </location>
</feature>
<keyword evidence="7 8" id="KW-0924">Ammonia transport</keyword>
<feature type="transmembrane region" description="Helical" evidence="8">
    <location>
        <begin position="313"/>
        <end position="333"/>
    </location>
</feature>
<name>A0A9P5KUA0_GEOCN</name>
<evidence type="ECO:0000256" key="3">
    <source>
        <dbReference type="ARBA" id="ARBA00022448"/>
    </source>
</evidence>